<dbReference type="OMA" id="CGRIAML"/>
<keyword evidence="3" id="KW-0547">Nucleotide-binding</keyword>
<feature type="transmembrane region" description="Helical" evidence="5">
    <location>
        <begin position="284"/>
        <end position="302"/>
    </location>
</feature>
<evidence type="ECO:0000256" key="1">
    <source>
        <dbReference type="ARBA" id="ARBA00022448"/>
    </source>
</evidence>
<dbReference type="PROSITE" id="PS50893">
    <property type="entry name" value="ABC_TRANSPORTER_2"/>
    <property type="match status" value="1"/>
</dbReference>
<dbReference type="Gene3D" id="3.40.50.300">
    <property type="entry name" value="P-loop containing nucleotide triphosphate hydrolases"/>
    <property type="match status" value="1"/>
</dbReference>
<dbReference type="Ensembl" id="ENSCVAT00000028392.1">
    <property type="protein sequence ID" value="ENSCVAP00000019260.1"/>
    <property type="gene ID" value="ENSCVAG00000022597.1"/>
</dbReference>
<keyword evidence="1" id="KW-0813">Transport</keyword>
<dbReference type="SMART" id="SM00382">
    <property type="entry name" value="AAA"/>
    <property type="match status" value="1"/>
</dbReference>
<dbReference type="GO" id="GO:0005524">
    <property type="term" value="F:ATP binding"/>
    <property type="evidence" value="ECO:0007669"/>
    <property type="project" value="UniProtKB-KW"/>
</dbReference>
<dbReference type="CDD" id="cd03263">
    <property type="entry name" value="ABC_subfamily_A"/>
    <property type="match status" value="1"/>
</dbReference>
<dbReference type="GO" id="GO:0016887">
    <property type="term" value="F:ATP hydrolysis activity"/>
    <property type="evidence" value="ECO:0007669"/>
    <property type="project" value="InterPro"/>
</dbReference>
<keyword evidence="8" id="KW-1185">Reference proteome</keyword>
<keyword evidence="5" id="KW-0812">Transmembrane</keyword>
<dbReference type="InterPro" id="IPR026082">
    <property type="entry name" value="ABCA"/>
</dbReference>
<dbReference type="PROSITE" id="PS00211">
    <property type="entry name" value="ABC_TRANSPORTER_1"/>
    <property type="match status" value="1"/>
</dbReference>
<dbReference type="Proteomes" id="UP000265020">
    <property type="component" value="Unassembled WGS sequence"/>
</dbReference>
<reference evidence="7" key="1">
    <citation type="submission" date="2025-08" db="UniProtKB">
        <authorList>
            <consortium name="Ensembl"/>
        </authorList>
    </citation>
    <scope>IDENTIFICATION</scope>
</reference>
<dbReference type="SUPFAM" id="SSF52540">
    <property type="entry name" value="P-loop containing nucleoside triphosphate hydrolases"/>
    <property type="match status" value="1"/>
</dbReference>
<dbReference type="PANTHER" id="PTHR19229:SF36">
    <property type="entry name" value="ATP-BINDING CASSETTE SUB-FAMILY A MEMBER 2"/>
    <property type="match status" value="1"/>
</dbReference>
<sequence length="306" mass="34278">MKAATENHPDLPKDSERPAPNVKVGVSIRNLVKIYKTGKKLAVDGLSVDFYENQITSFLGHNGAGKTTTMSILTGLFPPTSGTALIHDYDIRTDIDNIRKYLGMCPQHNVLFNELTVEEHIYFYARLKGLSSKEVEYEMDQMIEDVGLPHKRKELAKNLSGGMQRKLSVAIAFVGGSKIVILDEPTAGVDPYARRGIWDLLLKYKQGRTIILSTHHMDEADILGDRIAIIAQGKMRCCGSSLFLKKCFGSGYYLTLVKDETGKRTSQRKNITRTTSKVSMCFKYLFLNTIYVVSLSICAFVSRQSY</sequence>
<dbReference type="GeneTree" id="ENSGT00940000154658"/>
<evidence type="ECO:0000313" key="8">
    <source>
        <dbReference type="Proteomes" id="UP000265020"/>
    </source>
</evidence>
<name>A0A3Q2G6Z0_CYPVA</name>
<evidence type="ECO:0000256" key="2">
    <source>
        <dbReference type="ARBA" id="ARBA00022737"/>
    </source>
</evidence>
<dbReference type="InterPro" id="IPR017871">
    <property type="entry name" value="ABC_transporter-like_CS"/>
</dbReference>
<evidence type="ECO:0000256" key="5">
    <source>
        <dbReference type="SAM" id="Phobius"/>
    </source>
</evidence>
<keyword evidence="2" id="KW-0677">Repeat</keyword>
<accession>A0A3Q2G6Z0</accession>
<dbReference type="GO" id="GO:0140359">
    <property type="term" value="F:ABC-type transporter activity"/>
    <property type="evidence" value="ECO:0007669"/>
    <property type="project" value="InterPro"/>
</dbReference>
<dbReference type="InterPro" id="IPR003439">
    <property type="entry name" value="ABC_transporter-like_ATP-bd"/>
</dbReference>
<evidence type="ECO:0000313" key="7">
    <source>
        <dbReference type="Ensembl" id="ENSCVAP00000019260.1"/>
    </source>
</evidence>
<feature type="domain" description="ABC transporter" evidence="6">
    <location>
        <begin position="26"/>
        <end position="257"/>
    </location>
</feature>
<keyword evidence="5" id="KW-0472">Membrane</keyword>
<dbReference type="Pfam" id="PF00005">
    <property type="entry name" value="ABC_tran"/>
    <property type="match status" value="1"/>
</dbReference>
<dbReference type="GO" id="GO:0005319">
    <property type="term" value="F:lipid transporter activity"/>
    <property type="evidence" value="ECO:0007669"/>
    <property type="project" value="TreeGrafter"/>
</dbReference>
<dbReference type="FunFam" id="3.40.50.300:FF:000264">
    <property type="entry name" value="ATP-binding cassette, sub-family A (ABC1), member 1"/>
    <property type="match status" value="1"/>
</dbReference>
<dbReference type="STRING" id="28743.ENSCVAP00000019260"/>
<organism evidence="7 8">
    <name type="scientific">Cyprinodon variegatus</name>
    <name type="common">Sheepshead minnow</name>
    <dbReference type="NCBI Taxonomy" id="28743"/>
    <lineage>
        <taxon>Eukaryota</taxon>
        <taxon>Metazoa</taxon>
        <taxon>Chordata</taxon>
        <taxon>Craniata</taxon>
        <taxon>Vertebrata</taxon>
        <taxon>Euteleostomi</taxon>
        <taxon>Actinopterygii</taxon>
        <taxon>Neopterygii</taxon>
        <taxon>Teleostei</taxon>
        <taxon>Neoteleostei</taxon>
        <taxon>Acanthomorphata</taxon>
        <taxon>Ovalentaria</taxon>
        <taxon>Atherinomorphae</taxon>
        <taxon>Cyprinodontiformes</taxon>
        <taxon>Cyprinodontidae</taxon>
        <taxon>Cyprinodon</taxon>
    </lineage>
</organism>
<reference evidence="7" key="2">
    <citation type="submission" date="2025-09" db="UniProtKB">
        <authorList>
            <consortium name="Ensembl"/>
        </authorList>
    </citation>
    <scope>IDENTIFICATION</scope>
</reference>
<dbReference type="InterPro" id="IPR027417">
    <property type="entry name" value="P-loop_NTPase"/>
</dbReference>
<evidence type="ECO:0000256" key="3">
    <source>
        <dbReference type="ARBA" id="ARBA00022741"/>
    </source>
</evidence>
<dbReference type="GO" id="GO:0016020">
    <property type="term" value="C:membrane"/>
    <property type="evidence" value="ECO:0007669"/>
    <property type="project" value="InterPro"/>
</dbReference>
<proteinExistence type="predicted"/>
<keyword evidence="4" id="KW-0067">ATP-binding</keyword>
<dbReference type="PANTHER" id="PTHR19229">
    <property type="entry name" value="ATP-BINDING CASSETTE TRANSPORTER SUBFAMILY A ABCA"/>
    <property type="match status" value="1"/>
</dbReference>
<dbReference type="AlphaFoldDB" id="A0A3Q2G6Z0"/>
<protein>
    <recommendedName>
        <fullName evidence="6">ABC transporter domain-containing protein</fullName>
    </recommendedName>
</protein>
<dbReference type="InterPro" id="IPR003593">
    <property type="entry name" value="AAA+_ATPase"/>
</dbReference>
<keyword evidence="5" id="KW-1133">Transmembrane helix</keyword>
<evidence type="ECO:0000259" key="6">
    <source>
        <dbReference type="PROSITE" id="PS50893"/>
    </source>
</evidence>
<evidence type="ECO:0000256" key="4">
    <source>
        <dbReference type="ARBA" id="ARBA00022840"/>
    </source>
</evidence>